<name>A0A6J5NLK6_9CAUD</name>
<protein>
    <recommendedName>
        <fullName evidence="5">Spanin, inner membrane subunit</fullName>
    </recommendedName>
</protein>
<evidence type="ECO:0000256" key="1">
    <source>
        <dbReference type="SAM" id="Coils"/>
    </source>
</evidence>
<feature type="transmembrane region" description="Helical" evidence="3">
    <location>
        <begin position="6"/>
        <end position="24"/>
    </location>
</feature>
<keyword evidence="3" id="KW-1133">Transmembrane helix</keyword>
<dbReference type="EMBL" id="LR796687">
    <property type="protein sequence ID" value="CAB4159582.1"/>
    <property type="molecule type" value="Genomic_DNA"/>
</dbReference>
<evidence type="ECO:0008006" key="5">
    <source>
        <dbReference type="Google" id="ProtNLM"/>
    </source>
</evidence>
<evidence type="ECO:0000256" key="3">
    <source>
        <dbReference type="SAM" id="Phobius"/>
    </source>
</evidence>
<feature type="region of interest" description="Disordered" evidence="2">
    <location>
        <begin position="94"/>
        <end position="132"/>
    </location>
</feature>
<gene>
    <name evidence="4" type="ORF">UFOVP715_11</name>
</gene>
<evidence type="ECO:0000256" key="2">
    <source>
        <dbReference type="SAM" id="MobiDB-lite"/>
    </source>
</evidence>
<sequence length="170" mass="18305">MNPLALYPAIALVALLTVGGFYKYGYSNGWGDRDAEMQVQIAAKNEHARQLEQDMAKAVADKEIELRKANDVVSQKQTDLNRLIASGRVRLPAASCAQARPSPAPAAGDSNQAASQPDRAPDADPSASESERQTLQLIAQIAADGDRAINQLNACVDAYETMRNIINAQR</sequence>
<organism evidence="4">
    <name type="scientific">uncultured Caudovirales phage</name>
    <dbReference type="NCBI Taxonomy" id="2100421"/>
    <lineage>
        <taxon>Viruses</taxon>
        <taxon>Duplodnaviria</taxon>
        <taxon>Heunggongvirae</taxon>
        <taxon>Uroviricota</taxon>
        <taxon>Caudoviricetes</taxon>
        <taxon>Peduoviridae</taxon>
        <taxon>Maltschvirus</taxon>
        <taxon>Maltschvirus maltsch</taxon>
    </lineage>
</organism>
<accession>A0A6J5NLK6</accession>
<keyword evidence="3" id="KW-0472">Membrane</keyword>
<keyword evidence="3" id="KW-0812">Transmembrane</keyword>
<reference evidence="4" key="1">
    <citation type="submission" date="2020-04" db="EMBL/GenBank/DDBJ databases">
        <authorList>
            <person name="Chiriac C."/>
            <person name="Salcher M."/>
            <person name="Ghai R."/>
            <person name="Kavagutti S V."/>
        </authorList>
    </citation>
    <scope>NUCLEOTIDE SEQUENCE</scope>
</reference>
<evidence type="ECO:0000313" key="4">
    <source>
        <dbReference type="EMBL" id="CAB4159582.1"/>
    </source>
</evidence>
<keyword evidence="1" id="KW-0175">Coiled coil</keyword>
<proteinExistence type="predicted"/>
<feature type="coiled-coil region" evidence="1">
    <location>
        <begin position="41"/>
        <end position="68"/>
    </location>
</feature>